<dbReference type="Proteomes" id="UP001151760">
    <property type="component" value="Unassembled WGS sequence"/>
</dbReference>
<protein>
    <submittedName>
        <fullName evidence="1">Uncharacterized protein</fullName>
    </submittedName>
</protein>
<sequence>MANVYAITYQDPEENKLQRKTGDIRSFIKWFYKRTRKKNLCKANLEGPTFNLVKSFYKNSVSLQFQMDECYKLLTDKVDLVNHEGHQILRNIYEPLPLGGPPGQVESERDYDISAAYGITHWWVRRKVFYINKHREPSDRDAVRSHMRILSVIYIKTYERYGYNNLRETVLRRADYKEYKISEKDFKNLYPNDFEDLFLLHLQDKLNHLPKSDKVNLYTAVNMWIRNIVIRKHVEDLQLGVESYQTKLNLEQPNWDASDFLFKEDYTIVNKPRAVIYRDRGDNKKMMRINEVYKFSDGTLMRIQDKLDFMVKDFRLFKFNKGMETRKWTEDDKRRSEDFIKDNPNILPYILGEIEPENPSRRTKVFHNEDGNPARANIKQALGRSIKRWQENWKMGDNTVPVMS</sequence>
<accession>A0ABQ5GAA4</accession>
<keyword evidence="2" id="KW-1185">Reference proteome</keyword>
<evidence type="ECO:0000313" key="1">
    <source>
        <dbReference type="EMBL" id="GJT72075.1"/>
    </source>
</evidence>
<reference evidence="1" key="1">
    <citation type="journal article" date="2022" name="Int. J. Mol. Sci.">
        <title>Draft Genome of Tanacetum Coccineum: Genomic Comparison of Closely Related Tanacetum-Family Plants.</title>
        <authorList>
            <person name="Yamashiro T."/>
            <person name="Shiraishi A."/>
            <person name="Nakayama K."/>
            <person name="Satake H."/>
        </authorList>
    </citation>
    <scope>NUCLEOTIDE SEQUENCE</scope>
</reference>
<gene>
    <name evidence="1" type="ORF">Tco_1031361</name>
</gene>
<evidence type="ECO:0000313" key="2">
    <source>
        <dbReference type="Proteomes" id="UP001151760"/>
    </source>
</evidence>
<reference evidence="1" key="2">
    <citation type="submission" date="2022-01" db="EMBL/GenBank/DDBJ databases">
        <authorList>
            <person name="Yamashiro T."/>
            <person name="Shiraishi A."/>
            <person name="Satake H."/>
            <person name="Nakayama K."/>
        </authorList>
    </citation>
    <scope>NUCLEOTIDE SEQUENCE</scope>
</reference>
<dbReference type="EMBL" id="BQNB010018224">
    <property type="protein sequence ID" value="GJT72075.1"/>
    <property type="molecule type" value="Genomic_DNA"/>
</dbReference>
<proteinExistence type="predicted"/>
<name>A0ABQ5GAA4_9ASTR</name>
<comment type="caution">
    <text evidence="1">The sequence shown here is derived from an EMBL/GenBank/DDBJ whole genome shotgun (WGS) entry which is preliminary data.</text>
</comment>
<organism evidence="1 2">
    <name type="scientific">Tanacetum coccineum</name>
    <dbReference type="NCBI Taxonomy" id="301880"/>
    <lineage>
        <taxon>Eukaryota</taxon>
        <taxon>Viridiplantae</taxon>
        <taxon>Streptophyta</taxon>
        <taxon>Embryophyta</taxon>
        <taxon>Tracheophyta</taxon>
        <taxon>Spermatophyta</taxon>
        <taxon>Magnoliopsida</taxon>
        <taxon>eudicotyledons</taxon>
        <taxon>Gunneridae</taxon>
        <taxon>Pentapetalae</taxon>
        <taxon>asterids</taxon>
        <taxon>campanulids</taxon>
        <taxon>Asterales</taxon>
        <taxon>Asteraceae</taxon>
        <taxon>Asteroideae</taxon>
        <taxon>Anthemideae</taxon>
        <taxon>Anthemidinae</taxon>
        <taxon>Tanacetum</taxon>
    </lineage>
</organism>